<evidence type="ECO:0000313" key="2">
    <source>
        <dbReference type="EMBL" id="TDG46165.1"/>
    </source>
</evidence>
<feature type="compositionally biased region" description="Basic and acidic residues" evidence="1">
    <location>
        <begin position="91"/>
        <end position="102"/>
    </location>
</feature>
<sequence>MRLTRMREERKLKLLGYKPQREAENFSISSVECSDDDEATSTGTNNTPGVAANPSPDKSAASIRSNRDRTNLENAGTSSTQSNVTTAPITSEHDPQEHYPTT</sequence>
<comment type="caution">
    <text evidence="2">The sequence shown here is derived from an EMBL/GenBank/DDBJ whole genome shotgun (WGS) entry which is preliminary data.</text>
</comment>
<protein>
    <submittedName>
        <fullName evidence="2">Uncharacterized protein</fullName>
    </submittedName>
</protein>
<keyword evidence="3" id="KW-1185">Reference proteome</keyword>
<feature type="region of interest" description="Disordered" evidence="1">
    <location>
        <begin position="27"/>
        <end position="102"/>
    </location>
</feature>
<accession>A0A484BEE7</accession>
<reference evidence="2 3" key="1">
    <citation type="journal article" date="2019" name="J. Hered.">
        <title>An Improved Genome Assembly for Drosophila navojoa, the Basal Species in the mojavensis Cluster.</title>
        <authorList>
            <person name="Vanderlinde T."/>
            <person name="Dupim E.G."/>
            <person name="Nazario-Yepiz N.O."/>
            <person name="Carvalho A.B."/>
        </authorList>
    </citation>
    <scope>NUCLEOTIDE SEQUENCE [LARGE SCALE GENOMIC DNA]</scope>
    <source>
        <strain evidence="2">Navoj_Jal97</strain>
        <tissue evidence="2">Whole organism</tissue>
    </source>
</reference>
<gene>
    <name evidence="2" type="ORF">AWZ03_007373</name>
</gene>
<evidence type="ECO:0000313" key="3">
    <source>
        <dbReference type="Proteomes" id="UP000295192"/>
    </source>
</evidence>
<evidence type="ECO:0000256" key="1">
    <source>
        <dbReference type="SAM" id="MobiDB-lite"/>
    </source>
</evidence>
<feature type="compositionally biased region" description="Polar residues" evidence="1">
    <location>
        <begin position="72"/>
        <end position="89"/>
    </location>
</feature>
<proteinExistence type="predicted"/>
<dbReference type="OrthoDB" id="6600346at2759"/>
<dbReference type="Proteomes" id="UP000295192">
    <property type="component" value="Unassembled WGS sequence"/>
</dbReference>
<dbReference type="EMBL" id="LSRL02000063">
    <property type="protein sequence ID" value="TDG46165.1"/>
    <property type="molecule type" value="Genomic_DNA"/>
</dbReference>
<organism evidence="2 3">
    <name type="scientific">Drosophila navojoa</name>
    <name type="common">Fruit fly</name>
    <dbReference type="NCBI Taxonomy" id="7232"/>
    <lineage>
        <taxon>Eukaryota</taxon>
        <taxon>Metazoa</taxon>
        <taxon>Ecdysozoa</taxon>
        <taxon>Arthropoda</taxon>
        <taxon>Hexapoda</taxon>
        <taxon>Insecta</taxon>
        <taxon>Pterygota</taxon>
        <taxon>Neoptera</taxon>
        <taxon>Endopterygota</taxon>
        <taxon>Diptera</taxon>
        <taxon>Brachycera</taxon>
        <taxon>Muscomorpha</taxon>
        <taxon>Ephydroidea</taxon>
        <taxon>Drosophilidae</taxon>
        <taxon>Drosophila</taxon>
    </lineage>
</organism>
<dbReference type="AlphaFoldDB" id="A0A484BEE7"/>
<name>A0A484BEE7_DRONA</name>